<evidence type="ECO:0000256" key="1">
    <source>
        <dbReference type="ARBA" id="ARBA00023125"/>
    </source>
</evidence>
<evidence type="ECO:0000313" key="5">
    <source>
        <dbReference type="Proteomes" id="UP001205998"/>
    </source>
</evidence>
<proteinExistence type="predicted"/>
<dbReference type="Pfam" id="PF03221">
    <property type="entry name" value="HTH_Tnp_Tc5"/>
    <property type="match status" value="1"/>
</dbReference>
<reference evidence="4" key="1">
    <citation type="submission" date="2018-07" db="EMBL/GenBank/DDBJ databases">
        <title>Comparative genomics of catfishes provides insights into carnivory and benthic adaptation.</title>
        <authorList>
            <person name="Zhang Y."/>
            <person name="Wang D."/>
            <person name="Peng Z."/>
            <person name="Zheng S."/>
            <person name="Shao F."/>
            <person name="Tao W."/>
        </authorList>
    </citation>
    <scope>NUCLEOTIDE SEQUENCE</scope>
    <source>
        <strain evidence="4">Chongqing</strain>
    </source>
</reference>
<gene>
    <name evidence="4" type="ORF">C0J50_12934</name>
</gene>
<evidence type="ECO:0000256" key="2">
    <source>
        <dbReference type="SAM" id="MobiDB-lite"/>
    </source>
</evidence>
<evidence type="ECO:0000313" key="4">
    <source>
        <dbReference type="EMBL" id="KAI5627491.1"/>
    </source>
</evidence>
<dbReference type="GO" id="GO:0003677">
    <property type="term" value="F:DNA binding"/>
    <property type="evidence" value="ECO:0007669"/>
    <property type="project" value="UniProtKB-KW"/>
</dbReference>
<dbReference type="EMBL" id="MU550627">
    <property type="protein sequence ID" value="KAI5627491.1"/>
    <property type="molecule type" value="Genomic_DNA"/>
</dbReference>
<feature type="region of interest" description="Disordered" evidence="2">
    <location>
        <begin position="1"/>
        <end position="41"/>
    </location>
</feature>
<feature type="domain" description="HTH CENPB-type" evidence="3">
    <location>
        <begin position="39"/>
        <end position="63"/>
    </location>
</feature>
<dbReference type="Gene3D" id="1.10.10.60">
    <property type="entry name" value="Homeodomain-like"/>
    <property type="match status" value="1"/>
</dbReference>
<keyword evidence="1" id="KW-0238">DNA-binding</keyword>
<dbReference type="AlphaFoldDB" id="A0AAD5FSX2"/>
<evidence type="ECO:0000259" key="3">
    <source>
        <dbReference type="Pfam" id="PF03221"/>
    </source>
</evidence>
<comment type="caution">
    <text evidence="4">The sequence shown here is derived from an EMBL/GenBank/DDBJ whole genome shotgun (WGS) entry which is preliminary data.</text>
</comment>
<keyword evidence="5" id="KW-1185">Reference proteome</keyword>
<dbReference type="InterPro" id="IPR006600">
    <property type="entry name" value="HTH_CenpB_DNA-bd_dom"/>
</dbReference>
<organism evidence="4 5">
    <name type="scientific">Silurus asotus</name>
    <name type="common">Amur catfish</name>
    <name type="synonym">Parasilurus asotus</name>
    <dbReference type="NCBI Taxonomy" id="30991"/>
    <lineage>
        <taxon>Eukaryota</taxon>
        <taxon>Metazoa</taxon>
        <taxon>Chordata</taxon>
        <taxon>Craniata</taxon>
        <taxon>Vertebrata</taxon>
        <taxon>Euteleostomi</taxon>
        <taxon>Actinopterygii</taxon>
        <taxon>Neopterygii</taxon>
        <taxon>Teleostei</taxon>
        <taxon>Ostariophysi</taxon>
        <taxon>Siluriformes</taxon>
        <taxon>Siluridae</taxon>
        <taxon>Silurus</taxon>
    </lineage>
</organism>
<dbReference type="Proteomes" id="UP001205998">
    <property type="component" value="Unassembled WGS sequence"/>
</dbReference>
<name>A0AAD5FSX2_SILAS</name>
<sequence length="75" mass="7925">MLYENFAVSDGEEGEDAGPSASAADTVGEDARPPASAADKVPSAFNASKGWFEKFKKRFGLKNVCLHGEMASAEQ</sequence>
<protein>
    <recommendedName>
        <fullName evidence="3">HTH CENPB-type domain-containing protein</fullName>
    </recommendedName>
</protein>
<accession>A0AAD5FSX2</accession>